<dbReference type="AlphaFoldDB" id="A0A0B1SZH4"/>
<proteinExistence type="predicted"/>
<keyword evidence="2" id="KW-1185">Reference proteome</keyword>
<sequence>MVPFKKSRGFPAVDSMLILMLAKNSCH</sequence>
<protein>
    <submittedName>
        <fullName evidence="1">Uncharacterized protein</fullName>
    </submittedName>
</protein>
<reference evidence="1 2" key="1">
    <citation type="submission" date="2014-03" db="EMBL/GenBank/DDBJ databases">
        <title>Draft genome of the hookworm Oesophagostomum dentatum.</title>
        <authorList>
            <person name="Mitreva M."/>
        </authorList>
    </citation>
    <scope>NUCLEOTIDE SEQUENCE [LARGE SCALE GENOMIC DNA]</scope>
    <source>
        <strain evidence="1 2">OD-Hann</strain>
    </source>
</reference>
<gene>
    <name evidence="1" type="ORF">OESDEN_10863</name>
</gene>
<dbReference type="Proteomes" id="UP000053660">
    <property type="component" value="Unassembled WGS sequence"/>
</dbReference>
<name>A0A0B1SZH4_OESDE</name>
<evidence type="ECO:0000313" key="2">
    <source>
        <dbReference type="Proteomes" id="UP000053660"/>
    </source>
</evidence>
<organism evidence="1 2">
    <name type="scientific">Oesophagostomum dentatum</name>
    <name type="common">Nodular worm</name>
    <dbReference type="NCBI Taxonomy" id="61180"/>
    <lineage>
        <taxon>Eukaryota</taxon>
        <taxon>Metazoa</taxon>
        <taxon>Ecdysozoa</taxon>
        <taxon>Nematoda</taxon>
        <taxon>Chromadorea</taxon>
        <taxon>Rhabditida</taxon>
        <taxon>Rhabditina</taxon>
        <taxon>Rhabditomorpha</taxon>
        <taxon>Strongyloidea</taxon>
        <taxon>Strongylidae</taxon>
        <taxon>Oesophagostomum</taxon>
    </lineage>
</organism>
<accession>A0A0B1SZH4</accession>
<evidence type="ECO:0000313" key="1">
    <source>
        <dbReference type="EMBL" id="KHJ89316.1"/>
    </source>
</evidence>
<dbReference type="EMBL" id="KN554387">
    <property type="protein sequence ID" value="KHJ89316.1"/>
    <property type="molecule type" value="Genomic_DNA"/>
</dbReference>